<comment type="caution">
    <text evidence="2">The sequence shown here is derived from an EMBL/GenBank/DDBJ whole genome shotgun (WGS) entry which is preliminary data.</text>
</comment>
<protein>
    <submittedName>
        <fullName evidence="2">ATP-binding protein</fullName>
    </submittedName>
</protein>
<name>A0A7X6PKJ6_9CORY</name>
<dbReference type="Proteomes" id="UP000557899">
    <property type="component" value="Unassembled WGS sequence"/>
</dbReference>
<dbReference type="PANTHER" id="PTHR35894">
    <property type="entry name" value="GENERAL SECRETION PATHWAY PROTEIN A-RELATED"/>
    <property type="match status" value="1"/>
</dbReference>
<dbReference type="SUPFAM" id="SSF52540">
    <property type="entry name" value="P-loop containing nucleoside triphosphate hydrolases"/>
    <property type="match status" value="1"/>
</dbReference>
<dbReference type="GO" id="GO:0005524">
    <property type="term" value="F:ATP binding"/>
    <property type="evidence" value="ECO:0007669"/>
    <property type="project" value="UniProtKB-KW"/>
</dbReference>
<dbReference type="Gene3D" id="3.40.50.300">
    <property type="entry name" value="P-loop containing nucleotide triphosphate hydrolases"/>
    <property type="match status" value="1"/>
</dbReference>
<keyword evidence="2" id="KW-0547">Nucleotide-binding</keyword>
<dbReference type="PANTHER" id="PTHR35894:SF1">
    <property type="entry name" value="PHOSPHORIBULOKINASE _ URIDINE KINASE FAMILY"/>
    <property type="match status" value="1"/>
</dbReference>
<evidence type="ECO:0000313" key="2">
    <source>
        <dbReference type="EMBL" id="NLA54698.1"/>
    </source>
</evidence>
<dbReference type="InterPro" id="IPR027417">
    <property type="entry name" value="P-loop_NTPase"/>
</dbReference>
<feature type="domain" description="Orc1-like AAA ATPase" evidence="1">
    <location>
        <begin position="20"/>
        <end position="176"/>
    </location>
</feature>
<reference evidence="2 3" key="1">
    <citation type="journal article" date="2020" name="Biotechnol. Biofuels">
        <title>New insights from the biogas microbiome by comprehensive genome-resolved metagenomics of nearly 1600 species originating from multiple anaerobic digesters.</title>
        <authorList>
            <person name="Campanaro S."/>
            <person name="Treu L."/>
            <person name="Rodriguez-R L.M."/>
            <person name="Kovalovszki A."/>
            <person name="Ziels R.M."/>
            <person name="Maus I."/>
            <person name="Zhu X."/>
            <person name="Kougias P.G."/>
            <person name="Basile A."/>
            <person name="Luo G."/>
            <person name="Schluter A."/>
            <person name="Konstantinidis K.T."/>
            <person name="Angelidaki I."/>
        </authorList>
    </citation>
    <scope>NUCLEOTIDE SEQUENCE [LARGE SCALE GENOMIC DNA]</scope>
    <source>
        <strain evidence="2">AS15tlH2ME_198</strain>
    </source>
</reference>
<gene>
    <name evidence="2" type="ORF">GX859_00130</name>
</gene>
<dbReference type="InterPro" id="IPR041664">
    <property type="entry name" value="AAA_16"/>
</dbReference>
<proteinExistence type="predicted"/>
<evidence type="ECO:0000259" key="1">
    <source>
        <dbReference type="Pfam" id="PF13191"/>
    </source>
</evidence>
<dbReference type="InterPro" id="IPR052026">
    <property type="entry name" value="ExeA_AAA_ATPase_DNA-bind"/>
</dbReference>
<evidence type="ECO:0000313" key="3">
    <source>
        <dbReference type="Proteomes" id="UP000557899"/>
    </source>
</evidence>
<keyword evidence="2" id="KW-0067">ATP-binding</keyword>
<dbReference type="EMBL" id="JAAZHI010000002">
    <property type="protein sequence ID" value="NLA54698.1"/>
    <property type="molecule type" value="Genomic_DNA"/>
</dbReference>
<sequence>MNPTPRNPFRPSFGVSPTVLAGRTPLLHAFTLALAEGPGSPFRVLLLSGTRGIGKTVLLNELEDAAHQQGWVTLRAYPGAGMVRTLVETTLPELLDTLGEPTGKRMLTGGSIAGLGSVTTAANPHHRTPEPTLITCLRQVADLLTPRGTGILITLDELQSADPGDLHELATAVQDLMRDNHDVALVAAGLPAGVEKLLQQEGTTFLRRAHRVDLTSVASAEAAELFTETASAGGRAMAPDAVAEAVNISQGYPYLMQVVGSLTWAQATLDQEDELSLKHVRSIRANAVQRIGLQIHGPSFHGVPDQQMNLLYAMAELSPSGEPVGTGDIARYLAVPPNALSMARAALLERSLVTVPQYGHLQFALPYAADHLLAHPHLRP</sequence>
<dbReference type="AlphaFoldDB" id="A0A7X6PKJ6"/>
<dbReference type="Pfam" id="PF13191">
    <property type="entry name" value="AAA_16"/>
    <property type="match status" value="1"/>
</dbReference>
<accession>A0A7X6PKJ6</accession>
<organism evidence="2 3">
    <name type="scientific">Corynebacterium humireducens</name>
    <dbReference type="NCBI Taxonomy" id="1223514"/>
    <lineage>
        <taxon>Bacteria</taxon>
        <taxon>Bacillati</taxon>
        <taxon>Actinomycetota</taxon>
        <taxon>Actinomycetes</taxon>
        <taxon>Mycobacteriales</taxon>
        <taxon>Corynebacteriaceae</taxon>
        <taxon>Corynebacterium</taxon>
    </lineage>
</organism>